<dbReference type="Gene3D" id="3.40.50.300">
    <property type="entry name" value="P-loop containing nucleotide triphosphate hydrolases"/>
    <property type="match status" value="1"/>
</dbReference>
<gene>
    <name evidence="1" type="ORF">GCM10009846_22430</name>
</gene>
<dbReference type="SUPFAM" id="SSF52540">
    <property type="entry name" value="P-loop containing nucleoside triphosphate hydrolases"/>
    <property type="match status" value="1"/>
</dbReference>
<proteinExistence type="predicted"/>
<comment type="caution">
    <text evidence="1">The sequence shown here is derived from an EMBL/GenBank/DDBJ whole genome shotgun (WGS) entry which is preliminary data.</text>
</comment>
<keyword evidence="2" id="KW-1185">Reference proteome</keyword>
<dbReference type="EMBL" id="BAAAQT010000006">
    <property type="protein sequence ID" value="GAA2174859.1"/>
    <property type="molecule type" value="Genomic_DNA"/>
</dbReference>
<accession>A0ABN3AU31</accession>
<dbReference type="InterPro" id="IPR027417">
    <property type="entry name" value="P-loop_NTPase"/>
</dbReference>
<dbReference type="Proteomes" id="UP001501599">
    <property type="component" value="Unassembled WGS sequence"/>
</dbReference>
<reference evidence="1 2" key="1">
    <citation type="journal article" date="2019" name="Int. J. Syst. Evol. Microbiol.">
        <title>The Global Catalogue of Microorganisms (GCM) 10K type strain sequencing project: providing services to taxonomists for standard genome sequencing and annotation.</title>
        <authorList>
            <consortium name="The Broad Institute Genomics Platform"/>
            <consortium name="The Broad Institute Genome Sequencing Center for Infectious Disease"/>
            <person name="Wu L."/>
            <person name="Ma J."/>
        </authorList>
    </citation>
    <scope>NUCLEOTIDE SEQUENCE [LARGE SCALE GENOMIC DNA]</scope>
    <source>
        <strain evidence="1 2">JCM 16026</strain>
    </source>
</reference>
<protein>
    <recommendedName>
        <fullName evidence="3">ParA family protein</fullName>
    </recommendedName>
</protein>
<evidence type="ECO:0008006" key="3">
    <source>
        <dbReference type="Google" id="ProtNLM"/>
    </source>
</evidence>
<evidence type="ECO:0000313" key="1">
    <source>
        <dbReference type="EMBL" id="GAA2174859.1"/>
    </source>
</evidence>
<organism evidence="1 2">
    <name type="scientific">Agrococcus versicolor</name>
    <dbReference type="NCBI Taxonomy" id="501482"/>
    <lineage>
        <taxon>Bacteria</taxon>
        <taxon>Bacillati</taxon>
        <taxon>Actinomycetota</taxon>
        <taxon>Actinomycetes</taxon>
        <taxon>Micrococcales</taxon>
        <taxon>Microbacteriaceae</taxon>
        <taxon>Agrococcus</taxon>
    </lineage>
</organism>
<name>A0ABN3AU31_9MICO</name>
<sequence>MPTGMIAADQLLVVVRPSQLDLDTLPHMSEVVEQARDLNPSLDARSLLNQVPTYAFGTEQGEAGDYLSDYPGLRPLSTQIHERNAYRDVIGEGRGVVEWNNAKARAEILELTAELQAGMGEQA</sequence>
<evidence type="ECO:0000313" key="2">
    <source>
        <dbReference type="Proteomes" id="UP001501599"/>
    </source>
</evidence>